<evidence type="ECO:0000259" key="4">
    <source>
        <dbReference type="PROSITE" id="PS51898"/>
    </source>
</evidence>
<dbReference type="InterPro" id="IPR002104">
    <property type="entry name" value="Integrase_catalytic"/>
</dbReference>
<dbReference type="InterPro" id="IPR050090">
    <property type="entry name" value="Tyrosine_recombinase_XerCD"/>
</dbReference>
<comment type="similarity">
    <text evidence="1">Belongs to the 'phage' integrase family.</text>
</comment>
<dbReference type="RefSeq" id="WP_175530630.1">
    <property type="nucleotide sequence ID" value="NZ_FORT01000033.1"/>
</dbReference>
<keyword evidence="2" id="KW-0238">DNA-binding</keyword>
<organism evidence="5 6">
    <name type="scientific">Brevibacillus centrosporus</name>
    <dbReference type="NCBI Taxonomy" id="54910"/>
    <lineage>
        <taxon>Bacteria</taxon>
        <taxon>Bacillati</taxon>
        <taxon>Bacillota</taxon>
        <taxon>Bacilli</taxon>
        <taxon>Bacillales</taxon>
        <taxon>Paenibacillaceae</taxon>
        <taxon>Brevibacillus</taxon>
    </lineage>
</organism>
<dbReference type="Pfam" id="PF00589">
    <property type="entry name" value="Phage_integrase"/>
    <property type="match status" value="1"/>
</dbReference>
<dbReference type="GO" id="GO:0003677">
    <property type="term" value="F:DNA binding"/>
    <property type="evidence" value="ECO:0007669"/>
    <property type="project" value="UniProtKB-KW"/>
</dbReference>
<dbReference type="STRING" id="1884381.SAMN05518846_1331"/>
<evidence type="ECO:0000313" key="6">
    <source>
        <dbReference type="Proteomes" id="UP000198915"/>
    </source>
</evidence>
<name>A0A1I4EFB4_9BACL</name>
<feature type="domain" description="Tyr recombinase" evidence="4">
    <location>
        <begin position="145"/>
        <end position="280"/>
    </location>
</feature>
<keyword evidence="3" id="KW-0233">DNA recombination</keyword>
<dbReference type="PANTHER" id="PTHR30349:SF41">
    <property type="entry name" value="INTEGRASE_RECOMBINASE PROTEIN MJ0367-RELATED"/>
    <property type="match status" value="1"/>
</dbReference>
<accession>A0A1I4EFB4</accession>
<dbReference type="EMBL" id="FORT01000033">
    <property type="protein sequence ID" value="SFL03036.1"/>
    <property type="molecule type" value="Genomic_DNA"/>
</dbReference>
<dbReference type="GO" id="GO:0015074">
    <property type="term" value="P:DNA integration"/>
    <property type="evidence" value="ECO:0007669"/>
    <property type="project" value="InterPro"/>
</dbReference>
<evidence type="ECO:0000256" key="2">
    <source>
        <dbReference type="ARBA" id="ARBA00023125"/>
    </source>
</evidence>
<dbReference type="GO" id="GO:0006310">
    <property type="term" value="P:DNA recombination"/>
    <property type="evidence" value="ECO:0007669"/>
    <property type="project" value="UniProtKB-KW"/>
</dbReference>
<evidence type="ECO:0000256" key="1">
    <source>
        <dbReference type="ARBA" id="ARBA00008857"/>
    </source>
</evidence>
<dbReference type="AlphaFoldDB" id="A0A1I4EFB4"/>
<evidence type="ECO:0000256" key="3">
    <source>
        <dbReference type="ARBA" id="ARBA00023172"/>
    </source>
</evidence>
<evidence type="ECO:0000313" key="5">
    <source>
        <dbReference type="EMBL" id="SFL03036.1"/>
    </source>
</evidence>
<dbReference type="InterPro" id="IPR013762">
    <property type="entry name" value="Integrase-like_cat_sf"/>
</dbReference>
<dbReference type="CDD" id="cd00397">
    <property type="entry name" value="DNA_BRE_C"/>
    <property type="match status" value="1"/>
</dbReference>
<sequence length="280" mass="32387">MFLQRVSEDKPSRISKSSCRNTVIKIDEGKTEIDHLSILVHFKTYQKVNGPASNDTYKAIRSFIKYLIKEFKSDFDSSDFRNININHIKAYEDFLSQRLCLEEITKPSVYRYLLAIVHLCRFLRDHWSINISYSVPTCFRANAPRSNEYLEKDKIKLLIDSILNYSILPERNVAIVLLLLDSGCRAIEITNIKIEDFDRFSSTLRIFSKKSGERKIQVHRVVSEAIQEYILITKRNSETSSGNLFLKVDGSPLTCRAIDGTIYNITQLSHHKNRCNLLGL</sequence>
<protein>
    <submittedName>
        <fullName evidence="5">Site-specific recombinase XerD</fullName>
    </submittedName>
</protein>
<gene>
    <name evidence="5" type="ORF">SAMN05518846_1331</name>
</gene>
<dbReference type="Proteomes" id="UP000198915">
    <property type="component" value="Unassembled WGS sequence"/>
</dbReference>
<dbReference type="PANTHER" id="PTHR30349">
    <property type="entry name" value="PHAGE INTEGRASE-RELATED"/>
    <property type="match status" value="1"/>
</dbReference>
<reference evidence="6" key="1">
    <citation type="submission" date="2016-10" db="EMBL/GenBank/DDBJ databases">
        <authorList>
            <person name="Varghese N."/>
            <person name="Submissions S."/>
        </authorList>
    </citation>
    <scope>NUCLEOTIDE SEQUENCE [LARGE SCALE GENOMIC DNA]</scope>
    <source>
        <strain evidence="6">OK042</strain>
    </source>
</reference>
<dbReference type="SUPFAM" id="SSF56349">
    <property type="entry name" value="DNA breaking-rejoining enzymes"/>
    <property type="match status" value="1"/>
</dbReference>
<proteinExistence type="inferred from homology"/>
<dbReference type="Gene3D" id="1.10.443.10">
    <property type="entry name" value="Intergrase catalytic core"/>
    <property type="match status" value="1"/>
</dbReference>
<dbReference type="InterPro" id="IPR011010">
    <property type="entry name" value="DNA_brk_join_enz"/>
</dbReference>
<keyword evidence="6" id="KW-1185">Reference proteome</keyword>
<dbReference type="PROSITE" id="PS51898">
    <property type="entry name" value="TYR_RECOMBINASE"/>
    <property type="match status" value="1"/>
</dbReference>